<evidence type="ECO:0000313" key="2">
    <source>
        <dbReference type="Proteomes" id="UP000250918"/>
    </source>
</evidence>
<name>A0A855X5D0_9BACT</name>
<gene>
    <name evidence="1" type="ORF">C3F09_08995</name>
</gene>
<accession>A0A855X5D0</accession>
<dbReference type="AlphaFoldDB" id="A0A855X5D0"/>
<dbReference type="Proteomes" id="UP000250918">
    <property type="component" value="Unassembled WGS sequence"/>
</dbReference>
<comment type="caution">
    <text evidence="1">The sequence shown here is derived from an EMBL/GenBank/DDBJ whole genome shotgun (WGS) entry which is preliminary data.</text>
</comment>
<organism evidence="1 2">
    <name type="scientific">candidate division GN15 bacterium</name>
    <dbReference type="NCBI Taxonomy" id="2072418"/>
    <lineage>
        <taxon>Bacteria</taxon>
        <taxon>candidate division GN15</taxon>
    </lineage>
</organism>
<dbReference type="EMBL" id="PQAP01000142">
    <property type="protein sequence ID" value="PWB70528.1"/>
    <property type="molecule type" value="Genomic_DNA"/>
</dbReference>
<proteinExistence type="predicted"/>
<evidence type="ECO:0000313" key="1">
    <source>
        <dbReference type="EMBL" id="PWB70528.1"/>
    </source>
</evidence>
<sequence>MTFKSIGGLAAVTVVIALLQLAGCSAIGYGLGSAIDGRQGAKGEIPESEWTSVSPGRSVQVYRDSGLFISGSFHGSSITYGTDYKKRYGDWQNADSTRHGIPAPGDSVILSFEKGGELAGQLIGYDKKYSGSVQSHSGRPADRRLAPMSRGTPEAELLIRNPNSSAPLQIPAKSLSSITGASGVDLSGSTLTELVVNQRMPIVSALVISSDSRVWEIPIDRTRSVVVTSEKGKAKWVGLGIGAACDVVLIVAIIAWGDAMDWGEGGIHGF</sequence>
<protein>
    <submittedName>
        <fullName evidence="1">Uncharacterized protein</fullName>
    </submittedName>
</protein>
<reference evidence="1 2" key="1">
    <citation type="journal article" date="2018" name="ISME J.">
        <title>A methanotrophic archaeon couples anaerobic oxidation of methane to Fe(III) reduction.</title>
        <authorList>
            <person name="Cai C."/>
            <person name="Leu A.O."/>
            <person name="Xie G.J."/>
            <person name="Guo J."/>
            <person name="Feng Y."/>
            <person name="Zhao J.X."/>
            <person name="Tyson G.W."/>
            <person name="Yuan Z."/>
            <person name="Hu S."/>
        </authorList>
    </citation>
    <scope>NUCLEOTIDE SEQUENCE [LARGE SCALE GENOMIC DNA]</scope>
    <source>
        <strain evidence="1">FeB_12</strain>
    </source>
</reference>